<organism evidence="5">
    <name type="scientific">Kitasatospora camelliae</name>
    <dbReference type="NCBI Taxonomy" id="3156397"/>
    <lineage>
        <taxon>Bacteria</taxon>
        <taxon>Bacillati</taxon>
        <taxon>Actinomycetota</taxon>
        <taxon>Actinomycetes</taxon>
        <taxon>Kitasatosporales</taxon>
        <taxon>Streptomycetaceae</taxon>
        <taxon>Kitasatospora</taxon>
    </lineage>
</organism>
<dbReference type="SUPFAM" id="SSF46689">
    <property type="entry name" value="Homeodomain-like"/>
    <property type="match status" value="1"/>
</dbReference>
<keyword evidence="1" id="KW-0805">Transcription regulation</keyword>
<dbReference type="InterPro" id="IPR018060">
    <property type="entry name" value="HTH_AraC"/>
</dbReference>
<dbReference type="InterPro" id="IPR009057">
    <property type="entry name" value="Homeodomain-like_sf"/>
</dbReference>
<dbReference type="RefSeq" id="WP_354644480.1">
    <property type="nucleotide sequence ID" value="NZ_CP159872.1"/>
</dbReference>
<name>A0AAU8K7W7_9ACTN</name>
<dbReference type="PANTHER" id="PTHR47894">
    <property type="entry name" value="HTH-TYPE TRANSCRIPTIONAL REGULATOR GADX"/>
    <property type="match status" value="1"/>
</dbReference>
<dbReference type="KEGG" id="kcm:ABWK59_33795"/>
<sequence>MTTNSSDRAPFPGTHRSTSATIRPSILWYLAAVVGERGVDLGPALTSAGLDQAVLESPELRVSYRQGCTVIERALELTADPRLGLAVGAVQTLTAWGPLGFALLASDTLRDAVELGIRYQNLAGAMLVFSMRDDEGPRPGFELRVDMPDPEVDPAVGVFLIDEALSSTVALIRLGVGDSFAPRLAEFTYPRPADTAAHTEWYRCPLRFGTDANRLLVPPEWARTPMPQRDPRTLASIIGMIDEAFSPRREQQDLLEVLEVSVTRSLPTVPSLADQAQRHSTSERTLRRRIAECGTTYEAIVDGVRREQVEQLLRRTPLTLREVARRVGFADERALRRAVQRWHGVGPTELRRMLGERAEAAPA</sequence>
<accession>A0AAU8K7W7</accession>
<dbReference type="PANTHER" id="PTHR47894:SF1">
    <property type="entry name" value="HTH-TYPE TRANSCRIPTIONAL REGULATOR VQSM"/>
    <property type="match status" value="1"/>
</dbReference>
<dbReference type="InterPro" id="IPR032687">
    <property type="entry name" value="AraC-type_N"/>
</dbReference>
<keyword evidence="3" id="KW-0804">Transcription</keyword>
<proteinExistence type="predicted"/>
<evidence type="ECO:0000313" key="5">
    <source>
        <dbReference type="EMBL" id="XCM83544.1"/>
    </source>
</evidence>
<keyword evidence="2" id="KW-0238">DNA-binding</keyword>
<dbReference type="AlphaFoldDB" id="A0AAU8K7W7"/>
<dbReference type="Gene3D" id="1.10.10.60">
    <property type="entry name" value="Homeodomain-like"/>
    <property type="match status" value="1"/>
</dbReference>
<dbReference type="Pfam" id="PF12625">
    <property type="entry name" value="Arabinose_bd"/>
    <property type="match status" value="1"/>
</dbReference>
<dbReference type="GO" id="GO:0000976">
    <property type="term" value="F:transcription cis-regulatory region binding"/>
    <property type="evidence" value="ECO:0007669"/>
    <property type="project" value="TreeGrafter"/>
</dbReference>
<gene>
    <name evidence="5" type="ORF">ABWK59_33795</name>
</gene>
<evidence type="ECO:0000259" key="4">
    <source>
        <dbReference type="PROSITE" id="PS01124"/>
    </source>
</evidence>
<dbReference type="GO" id="GO:0005829">
    <property type="term" value="C:cytosol"/>
    <property type="evidence" value="ECO:0007669"/>
    <property type="project" value="TreeGrafter"/>
</dbReference>
<reference evidence="5" key="1">
    <citation type="submission" date="2024-06" db="EMBL/GenBank/DDBJ databases">
        <title>The genome sequences of Kitasatospora sp. strain HUAS MG31.</title>
        <authorList>
            <person name="Mo P."/>
        </authorList>
    </citation>
    <scope>NUCLEOTIDE SEQUENCE</scope>
    <source>
        <strain evidence="5">HUAS MG31</strain>
    </source>
</reference>
<feature type="domain" description="HTH araC/xylS-type" evidence="4">
    <location>
        <begin position="252"/>
        <end position="353"/>
    </location>
</feature>
<dbReference type="PROSITE" id="PS01124">
    <property type="entry name" value="HTH_ARAC_FAMILY_2"/>
    <property type="match status" value="1"/>
</dbReference>
<evidence type="ECO:0000256" key="3">
    <source>
        <dbReference type="ARBA" id="ARBA00023163"/>
    </source>
</evidence>
<evidence type="ECO:0000256" key="2">
    <source>
        <dbReference type="ARBA" id="ARBA00023125"/>
    </source>
</evidence>
<evidence type="ECO:0000256" key="1">
    <source>
        <dbReference type="ARBA" id="ARBA00023015"/>
    </source>
</evidence>
<dbReference type="EMBL" id="CP159872">
    <property type="protein sequence ID" value="XCM83544.1"/>
    <property type="molecule type" value="Genomic_DNA"/>
</dbReference>
<dbReference type="Pfam" id="PF12833">
    <property type="entry name" value="HTH_18"/>
    <property type="match status" value="1"/>
</dbReference>
<dbReference type="SMART" id="SM00342">
    <property type="entry name" value="HTH_ARAC"/>
    <property type="match status" value="1"/>
</dbReference>
<protein>
    <submittedName>
        <fullName evidence="5">AraC family transcriptional regulator</fullName>
    </submittedName>
</protein>
<dbReference type="GO" id="GO:0003700">
    <property type="term" value="F:DNA-binding transcription factor activity"/>
    <property type="evidence" value="ECO:0007669"/>
    <property type="project" value="InterPro"/>
</dbReference>